<feature type="transmembrane region" description="Helical" evidence="1">
    <location>
        <begin position="7"/>
        <end position="35"/>
    </location>
</feature>
<organism evidence="2 3">
    <name type="scientific">Thalassotalea insulae</name>
    <dbReference type="NCBI Taxonomy" id="2056778"/>
    <lineage>
        <taxon>Bacteria</taxon>
        <taxon>Pseudomonadati</taxon>
        <taxon>Pseudomonadota</taxon>
        <taxon>Gammaproteobacteria</taxon>
        <taxon>Alteromonadales</taxon>
        <taxon>Colwelliaceae</taxon>
        <taxon>Thalassotalea</taxon>
    </lineage>
</organism>
<comment type="caution">
    <text evidence="2">The sequence shown here is derived from an EMBL/GenBank/DDBJ whole genome shotgun (WGS) entry which is preliminary data.</text>
</comment>
<keyword evidence="1" id="KW-0812">Transmembrane</keyword>
<keyword evidence="1" id="KW-1133">Transmembrane helix</keyword>
<proteinExistence type="predicted"/>
<protein>
    <submittedName>
        <fullName evidence="2">Uncharacterized protein</fullName>
    </submittedName>
</protein>
<gene>
    <name evidence="2" type="ORF">tinsulaeT_00620</name>
</gene>
<accession>A0ABQ6GLA7</accession>
<keyword evidence="3" id="KW-1185">Reference proteome</keyword>
<feature type="transmembrane region" description="Helical" evidence="1">
    <location>
        <begin position="107"/>
        <end position="128"/>
    </location>
</feature>
<feature type="transmembrane region" description="Helical" evidence="1">
    <location>
        <begin position="47"/>
        <end position="70"/>
    </location>
</feature>
<name>A0ABQ6GLA7_9GAMM</name>
<feature type="transmembrane region" description="Helical" evidence="1">
    <location>
        <begin position="82"/>
        <end position="101"/>
    </location>
</feature>
<dbReference type="Proteomes" id="UP001157186">
    <property type="component" value="Unassembled WGS sequence"/>
</dbReference>
<sequence length="132" mass="14715">MKPLFRFLILLEVILCFGPATIMLAMSFIFVPAIFFSPSPFEPEVMFYLLPTIGGSLGLTALICLVLHLFNPTQGYLTPAKMRLFIVSGIAAIILTCILLGSNEYGLVFYLLPILATIHLVYLGRAYVFRYS</sequence>
<evidence type="ECO:0000313" key="3">
    <source>
        <dbReference type="Proteomes" id="UP001157186"/>
    </source>
</evidence>
<keyword evidence="1" id="KW-0472">Membrane</keyword>
<reference evidence="2 3" key="1">
    <citation type="submission" date="2023-03" db="EMBL/GenBank/DDBJ databases">
        <title>Draft genome sequence of Thalassotalea insulae KCTC 62186T.</title>
        <authorList>
            <person name="Sawabe T."/>
        </authorList>
    </citation>
    <scope>NUCLEOTIDE SEQUENCE [LARGE SCALE GENOMIC DNA]</scope>
    <source>
        <strain evidence="2 3">KCTC 62186</strain>
    </source>
</reference>
<evidence type="ECO:0000313" key="2">
    <source>
        <dbReference type="EMBL" id="GLX76722.1"/>
    </source>
</evidence>
<dbReference type="EMBL" id="BSST01000001">
    <property type="protein sequence ID" value="GLX76722.1"/>
    <property type="molecule type" value="Genomic_DNA"/>
</dbReference>
<evidence type="ECO:0000256" key="1">
    <source>
        <dbReference type="SAM" id="Phobius"/>
    </source>
</evidence>